<reference evidence="2 3" key="1">
    <citation type="journal article" date="2014" name="Curr. Microbiol.">
        <title>Spirosoma radiotolerans sp. nov., a gamma-radiation-resistant bacterium isolated from gamma ray-irradiated soil.</title>
        <authorList>
            <person name="Lee J.J."/>
            <person name="Srinivasan S."/>
            <person name="Lim S."/>
            <person name="Joe M."/>
            <person name="Im S."/>
            <person name="Bae S.I."/>
            <person name="Park K.R."/>
            <person name="Han J.H."/>
            <person name="Park S.H."/>
            <person name="Joo B.M."/>
            <person name="Park S.J."/>
            <person name="Kim M.K."/>
        </authorList>
    </citation>
    <scope>NUCLEOTIDE SEQUENCE [LARGE SCALE GENOMIC DNA]</scope>
    <source>
        <strain evidence="2 3">DG5A</strain>
    </source>
</reference>
<dbReference type="CDD" id="cd05403">
    <property type="entry name" value="NT_KNTase_like"/>
    <property type="match status" value="1"/>
</dbReference>
<proteinExistence type="predicted"/>
<dbReference type="InterPro" id="IPR002934">
    <property type="entry name" value="Polymerase_NTP_transf_dom"/>
</dbReference>
<dbReference type="HOGENOM" id="CLU_1244685_0_0_10"/>
<dbReference type="InterPro" id="IPR043519">
    <property type="entry name" value="NT_sf"/>
</dbReference>
<dbReference type="Proteomes" id="UP000033054">
    <property type="component" value="Chromosome"/>
</dbReference>
<dbReference type="SUPFAM" id="SSF81301">
    <property type="entry name" value="Nucleotidyltransferase"/>
    <property type="match status" value="1"/>
</dbReference>
<dbReference type="OrthoDB" id="1098810at2"/>
<dbReference type="AlphaFoldDB" id="A0A0E3V8E7"/>
<dbReference type="PATRIC" id="fig|1379870.5.peg.4121"/>
<keyword evidence="3" id="KW-1185">Reference proteome</keyword>
<name>A0A0E3V8E7_9BACT</name>
<dbReference type="KEGG" id="srd:SD10_19080"/>
<dbReference type="Gene3D" id="3.30.460.10">
    <property type="entry name" value="Beta Polymerase, domain 2"/>
    <property type="match status" value="1"/>
</dbReference>
<protein>
    <recommendedName>
        <fullName evidence="1">Polymerase nucleotidyl transferase domain-containing protein</fullName>
    </recommendedName>
</protein>
<evidence type="ECO:0000259" key="1">
    <source>
        <dbReference type="Pfam" id="PF01909"/>
    </source>
</evidence>
<sequence length="222" mass="26072">MKIEKGQMIAGQPILKVRDFFKRYERFSVETAAYFFTLSKKAAKMICLEFTELGYCKRVLPEEMAPAYRKEIRYELLPLGCSLALARAVPPITRQKADRIVQEFMDRVEEINGNEKYIYKVSKVLLFGSYIRPEATELNDVDIAVEITPKYDSPDERRKKSDEYMRSAIENGRHFRDWMDQMFAPQNDVKAFLKNKSRYISLHPSDDEVLEITETKQIYPQL</sequence>
<dbReference type="Pfam" id="PF01909">
    <property type="entry name" value="NTP_transf_2"/>
    <property type="match status" value="1"/>
</dbReference>
<evidence type="ECO:0000313" key="3">
    <source>
        <dbReference type="Proteomes" id="UP000033054"/>
    </source>
</evidence>
<dbReference type="GO" id="GO:0016779">
    <property type="term" value="F:nucleotidyltransferase activity"/>
    <property type="evidence" value="ECO:0007669"/>
    <property type="project" value="InterPro"/>
</dbReference>
<dbReference type="RefSeq" id="WP_046575920.1">
    <property type="nucleotide sequence ID" value="NZ_CP010429.1"/>
</dbReference>
<organism evidence="2 3">
    <name type="scientific">Spirosoma radiotolerans</name>
    <dbReference type="NCBI Taxonomy" id="1379870"/>
    <lineage>
        <taxon>Bacteria</taxon>
        <taxon>Pseudomonadati</taxon>
        <taxon>Bacteroidota</taxon>
        <taxon>Cytophagia</taxon>
        <taxon>Cytophagales</taxon>
        <taxon>Cytophagaceae</taxon>
        <taxon>Spirosoma</taxon>
    </lineage>
</organism>
<accession>A0A0E3V8E7</accession>
<dbReference type="STRING" id="1379870.SD10_19080"/>
<gene>
    <name evidence="2" type="ORF">SD10_19080</name>
</gene>
<dbReference type="EMBL" id="CP010429">
    <property type="protein sequence ID" value="AKD56692.1"/>
    <property type="molecule type" value="Genomic_DNA"/>
</dbReference>
<evidence type="ECO:0000313" key="2">
    <source>
        <dbReference type="EMBL" id="AKD56692.1"/>
    </source>
</evidence>
<feature type="domain" description="Polymerase nucleotidyl transferase" evidence="1">
    <location>
        <begin position="119"/>
        <end position="155"/>
    </location>
</feature>